<sequence length="470" mass="51441">MSVIRRSSAPAWVLLLGIACSGDPQSSLPEPVPGRGATNVEALLALTAADLDVGRAALLLGREVDPDVDLERLDRRLDTLAAEVVRGARRASSMEERLQALVGVLRSQGFYYDEQQNRLDVLLENSIGNCVAFSTLYLAVGQRAGLDLRTRLAPSHQYVEFTDGTRSIDIEATSHVGLKEGLGSRLFFFGEDQRELYAQRLDARQWLSTCWSEAVRARRRSGQADGALEHLSVALDLWPDNRDAHMQRAMLLRGADPEAASEAAQAIVVRDPSDADAWALIAECELGAGQVEAARTAVDRALAIDARHPRAWLLSAHVALEEGSAERALACIEKSEKVPLIQLHPVRLAQHEQRMGGVDYGLLLHDARARAHLARAQELMEEIDEAGDREEVGPPEERLVQLKYHLRAGQLHSLARRVLEDHNGPPGARSESAPAVPAVPEVSEVFEDLPPGLESLAQEVRSLLPPDQQQ</sequence>
<keyword evidence="5" id="KW-1185">Reference proteome</keyword>
<dbReference type="EMBL" id="CP036434">
    <property type="protein sequence ID" value="QDV05321.1"/>
    <property type="molecule type" value="Genomic_DNA"/>
</dbReference>
<feature type="compositionally biased region" description="Low complexity" evidence="2">
    <location>
        <begin position="430"/>
        <end position="443"/>
    </location>
</feature>
<name>A0A518EMN4_9BACT</name>
<evidence type="ECO:0000313" key="4">
    <source>
        <dbReference type="EMBL" id="QDV05321.1"/>
    </source>
</evidence>
<evidence type="ECO:0000256" key="2">
    <source>
        <dbReference type="SAM" id="MobiDB-lite"/>
    </source>
</evidence>
<gene>
    <name evidence="4" type="ORF">Poly30_08170</name>
</gene>
<feature type="region of interest" description="Disordered" evidence="2">
    <location>
        <begin position="420"/>
        <end position="451"/>
    </location>
</feature>
<dbReference type="Gene3D" id="1.25.40.10">
    <property type="entry name" value="Tetratricopeptide repeat domain"/>
    <property type="match status" value="1"/>
</dbReference>
<dbReference type="Proteomes" id="UP000320390">
    <property type="component" value="Chromosome"/>
</dbReference>
<evidence type="ECO:0000313" key="5">
    <source>
        <dbReference type="Proteomes" id="UP000320390"/>
    </source>
</evidence>
<dbReference type="OrthoDB" id="229305at2"/>
<dbReference type="AlphaFoldDB" id="A0A518EMN4"/>
<comment type="similarity">
    <text evidence="1">Belongs to the UPF0162 family.</text>
</comment>
<evidence type="ECO:0000259" key="3">
    <source>
        <dbReference type="Pfam" id="PF13369"/>
    </source>
</evidence>
<accession>A0A518EMN4</accession>
<dbReference type="RefSeq" id="WP_145194733.1">
    <property type="nucleotide sequence ID" value="NZ_CP036434.1"/>
</dbReference>
<proteinExistence type="inferred from homology"/>
<dbReference type="Pfam" id="PF13369">
    <property type="entry name" value="Transglut_core2"/>
    <property type="match status" value="1"/>
</dbReference>
<evidence type="ECO:0000256" key="1">
    <source>
        <dbReference type="ARBA" id="ARBA00007100"/>
    </source>
</evidence>
<protein>
    <recommendedName>
        <fullName evidence="3">Protein SirB1 N-terminal domain-containing protein</fullName>
    </recommendedName>
</protein>
<dbReference type="SUPFAM" id="SSF48452">
    <property type="entry name" value="TPR-like"/>
    <property type="match status" value="1"/>
</dbReference>
<dbReference type="InterPro" id="IPR011990">
    <property type="entry name" value="TPR-like_helical_dom_sf"/>
</dbReference>
<feature type="domain" description="Protein SirB1 N-terminal" evidence="3">
    <location>
        <begin position="74"/>
        <end position="162"/>
    </location>
</feature>
<organism evidence="4 5">
    <name type="scientific">Saltatorellus ferox</name>
    <dbReference type="NCBI Taxonomy" id="2528018"/>
    <lineage>
        <taxon>Bacteria</taxon>
        <taxon>Pseudomonadati</taxon>
        <taxon>Planctomycetota</taxon>
        <taxon>Planctomycetia</taxon>
        <taxon>Planctomycetia incertae sedis</taxon>
        <taxon>Saltatorellus</taxon>
    </lineage>
</organism>
<dbReference type="Pfam" id="PF14559">
    <property type="entry name" value="TPR_19"/>
    <property type="match status" value="1"/>
</dbReference>
<reference evidence="4 5" key="1">
    <citation type="submission" date="2019-02" db="EMBL/GenBank/DDBJ databases">
        <title>Deep-cultivation of Planctomycetes and their phenomic and genomic characterization uncovers novel biology.</title>
        <authorList>
            <person name="Wiegand S."/>
            <person name="Jogler M."/>
            <person name="Boedeker C."/>
            <person name="Pinto D."/>
            <person name="Vollmers J."/>
            <person name="Rivas-Marin E."/>
            <person name="Kohn T."/>
            <person name="Peeters S.H."/>
            <person name="Heuer A."/>
            <person name="Rast P."/>
            <person name="Oberbeckmann S."/>
            <person name="Bunk B."/>
            <person name="Jeske O."/>
            <person name="Meyerdierks A."/>
            <person name="Storesund J.E."/>
            <person name="Kallscheuer N."/>
            <person name="Luecker S."/>
            <person name="Lage O.M."/>
            <person name="Pohl T."/>
            <person name="Merkel B.J."/>
            <person name="Hornburger P."/>
            <person name="Mueller R.-W."/>
            <person name="Bruemmer F."/>
            <person name="Labrenz M."/>
            <person name="Spormann A.M."/>
            <person name="Op den Camp H."/>
            <person name="Overmann J."/>
            <person name="Amann R."/>
            <person name="Jetten M.S.M."/>
            <person name="Mascher T."/>
            <person name="Medema M.H."/>
            <person name="Devos D.P."/>
            <person name="Kaster A.-K."/>
            <person name="Ovreas L."/>
            <person name="Rohde M."/>
            <person name="Galperin M.Y."/>
            <person name="Jogler C."/>
        </authorList>
    </citation>
    <scope>NUCLEOTIDE SEQUENCE [LARGE SCALE GENOMIC DNA]</scope>
    <source>
        <strain evidence="4 5">Poly30</strain>
    </source>
</reference>
<dbReference type="InterPro" id="IPR032698">
    <property type="entry name" value="SirB1_N"/>
</dbReference>
<dbReference type="PROSITE" id="PS51257">
    <property type="entry name" value="PROKAR_LIPOPROTEIN"/>
    <property type="match status" value="1"/>
</dbReference>